<dbReference type="PROSITE" id="PS50172">
    <property type="entry name" value="BRCT"/>
    <property type="match status" value="1"/>
</dbReference>
<dbReference type="GO" id="GO:0042276">
    <property type="term" value="P:error-prone translesion synthesis"/>
    <property type="evidence" value="ECO:0007669"/>
    <property type="project" value="TreeGrafter"/>
</dbReference>
<feature type="domain" description="BRCT" evidence="1">
    <location>
        <begin position="58"/>
        <end position="152"/>
    </location>
</feature>
<dbReference type="InterPro" id="IPR001357">
    <property type="entry name" value="BRCT_dom"/>
</dbReference>
<name>A0A0H5RBU6_9EUKA</name>
<dbReference type="AlphaFoldDB" id="A0A0H5RBU6"/>
<dbReference type="Gene3D" id="3.40.50.10190">
    <property type="entry name" value="BRCT domain"/>
    <property type="match status" value="1"/>
</dbReference>
<dbReference type="PANTHER" id="PTHR45990">
    <property type="entry name" value="DNA REPAIR PROTEIN REV1"/>
    <property type="match status" value="1"/>
</dbReference>
<dbReference type="SUPFAM" id="SSF52113">
    <property type="entry name" value="BRCT domain"/>
    <property type="match status" value="1"/>
</dbReference>
<dbReference type="GO" id="GO:0003887">
    <property type="term" value="F:DNA-directed DNA polymerase activity"/>
    <property type="evidence" value="ECO:0007669"/>
    <property type="project" value="TreeGrafter"/>
</dbReference>
<dbReference type="EMBL" id="HACM01011263">
    <property type="protein sequence ID" value="CRZ11705.1"/>
    <property type="molecule type" value="Transcribed_RNA"/>
</dbReference>
<reference evidence="2" key="1">
    <citation type="submission" date="2015-04" db="EMBL/GenBank/DDBJ databases">
        <title>The genome sequence of the plant pathogenic Rhizarian Plasmodiophora brassicae reveals insights in its biotrophic life cycle and the origin of chitin synthesis.</title>
        <authorList>
            <person name="Schwelm A."/>
            <person name="Fogelqvist J."/>
            <person name="Knaust A."/>
            <person name="Julke S."/>
            <person name="Lilja T."/>
            <person name="Dhandapani V."/>
            <person name="Bonilla-Rosso G."/>
            <person name="Karlsson M."/>
            <person name="Shevchenko A."/>
            <person name="Choi S.R."/>
            <person name="Kim H.G."/>
            <person name="Park J.Y."/>
            <person name="Lim Y.P."/>
            <person name="Ludwig-Muller J."/>
            <person name="Dixelius C."/>
        </authorList>
    </citation>
    <scope>NUCLEOTIDE SEQUENCE</scope>
    <source>
        <tissue evidence="2">Potato root galls</tissue>
    </source>
</reference>
<proteinExistence type="predicted"/>
<dbReference type="SMART" id="SM00292">
    <property type="entry name" value="BRCT"/>
    <property type="match status" value="1"/>
</dbReference>
<dbReference type="Pfam" id="PF16589">
    <property type="entry name" value="BRCT_2"/>
    <property type="match status" value="1"/>
</dbReference>
<accession>A0A0H5RBU6</accession>
<sequence length="193" mass="22093">MELMHGPTLTDHSADKRKAPSSDYWKWREDYSRRKAPDSEMYKTLLKERQIDADVEQSWPQIFQNAVLYFNGRTGEYSAIHLANLVRLCGGQSAALLAKRRVTHVICVNLSASKTGQIQTSGLKSKIHYVRPDWILDSILKRRRQSEFSYTVIQKALGNTAITDYFKNSKSTRTISPQGFDEKAPKKAKLISR</sequence>
<organism evidence="2">
    <name type="scientific">Spongospora subterranea</name>
    <dbReference type="NCBI Taxonomy" id="70186"/>
    <lineage>
        <taxon>Eukaryota</taxon>
        <taxon>Sar</taxon>
        <taxon>Rhizaria</taxon>
        <taxon>Endomyxa</taxon>
        <taxon>Phytomyxea</taxon>
        <taxon>Plasmodiophorida</taxon>
        <taxon>Plasmodiophoridae</taxon>
        <taxon>Spongospora</taxon>
    </lineage>
</organism>
<evidence type="ECO:0000313" key="2">
    <source>
        <dbReference type="EMBL" id="CRZ11705.1"/>
    </source>
</evidence>
<dbReference type="GO" id="GO:0070987">
    <property type="term" value="P:error-free translesion synthesis"/>
    <property type="evidence" value="ECO:0007669"/>
    <property type="project" value="TreeGrafter"/>
</dbReference>
<dbReference type="InterPro" id="IPR036420">
    <property type="entry name" value="BRCT_dom_sf"/>
</dbReference>
<dbReference type="PANTHER" id="PTHR45990:SF1">
    <property type="entry name" value="DNA REPAIR PROTEIN REV1"/>
    <property type="match status" value="1"/>
</dbReference>
<dbReference type="GO" id="GO:0017125">
    <property type="term" value="F:deoxycytidyl transferase activity"/>
    <property type="evidence" value="ECO:0007669"/>
    <property type="project" value="TreeGrafter"/>
</dbReference>
<protein>
    <recommendedName>
        <fullName evidence="1">BRCT domain-containing protein</fullName>
    </recommendedName>
</protein>
<evidence type="ECO:0000259" key="1">
    <source>
        <dbReference type="PROSITE" id="PS50172"/>
    </source>
</evidence>
<dbReference type="GO" id="GO:0005634">
    <property type="term" value="C:nucleus"/>
    <property type="evidence" value="ECO:0007669"/>
    <property type="project" value="TreeGrafter"/>
</dbReference>